<protein>
    <recommendedName>
        <fullName evidence="9">Mid2 domain-containing protein</fullName>
    </recommendedName>
</protein>
<keyword evidence="4 6" id="KW-0472">Membrane</keyword>
<evidence type="ECO:0000256" key="3">
    <source>
        <dbReference type="ARBA" id="ARBA00022989"/>
    </source>
</evidence>
<dbReference type="PANTHER" id="PTHR15549">
    <property type="entry name" value="PAIRED IMMUNOGLOBULIN-LIKE TYPE 2 RECEPTOR"/>
    <property type="match status" value="1"/>
</dbReference>
<evidence type="ECO:0000256" key="4">
    <source>
        <dbReference type="ARBA" id="ARBA00023136"/>
    </source>
</evidence>
<evidence type="ECO:0000256" key="2">
    <source>
        <dbReference type="ARBA" id="ARBA00022692"/>
    </source>
</evidence>
<keyword evidence="2 6" id="KW-0812">Transmembrane</keyword>
<comment type="caution">
    <text evidence="7">The sequence shown here is derived from an EMBL/GenBank/DDBJ whole genome shotgun (WGS) entry which is preliminary data.</text>
</comment>
<evidence type="ECO:0000256" key="5">
    <source>
        <dbReference type="SAM" id="MobiDB-lite"/>
    </source>
</evidence>
<name>A0A5M9MJK3_9EURO</name>
<dbReference type="GO" id="GO:0071944">
    <property type="term" value="C:cell periphery"/>
    <property type="evidence" value="ECO:0007669"/>
    <property type="project" value="UniProtKB-ARBA"/>
</dbReference>
<evidence type="ECO:0000313" key="8">
    <source>
        <dbReference type="Proteomes" id="UP000324241"/>
    </source>
</evidence>
<evidence type="ECO:0000256" key="6">
    <source>
        <dbReference type="SAM" id="Phobius"/>
    </source>
</evidence>
<dbReference type="AlphaFoldDB" id="A0A5M9MJK3"/>
<dbReference type="GeneID" id="54332451"/>
<feature type="transmembrane region" description="Helical" evidence="6">
    <location>
        <begin position="164"/>
        <end position="187"/>
    </location>
</feature>
<dbReference type="RefSeq" id="XP_033422349.1">
    <property type="nucleotide sequence ID" value="XM_033574331.1"/>
</dbReference>
<evidence type="ECO:0008006" key="9">
    <source>
        <dbReference type="Google" id="ProtNLM"/>
    </source>
</evidence>
<dbReference type="GO" id="GO:0016020">
    <property type="term" value="C:membrane"/>
    <property type="evidence" value="ECO:0007669"/>
    <property type="project" value="UniProtKB-SubCell"/>
</dbReference>
<gene>
    <name evidence="7" type="ORF">ATNIH1004_009749</name>
</gene>
<comment type="subcellular location">
    <subcellularLocation>
        <location evidence="1">Membrane</location>
        <topology evidence="1">Single-pass membrane protein</topology>
    </subcellularLocation>
</comment>
<evidence type="ECO:0000256" key="1">
    <source>
        <dbReference type="ARBA" id="ARBA00004167"/>
    </source>
</evidence>
<reference evidence="7 8" key="1">
    <citation type="submission" date="2019-08" db="EMBL/GenBank/DDBJ databases">
        <title>The genome sequence of a newly discovered highly antifungal drug resistant Aspergillus species, Aspergillus tanneri NIH 1004.</title>
        <authorList>
            <person name="Mounaud S."/>
            <person name="Singh I."/>
            <person name="Joardar V."/>
            <person name="Pakala S."/>
            <person name="Pakala S."/>
            <person name="Venepally P."/>
            <person name="Chung J.K."/>
            <person name="Losada L."/>
            <person name="Nierman W.C."/>
        </authorList>
    </citation>
    <scope>NUCLEOTIDE SEQUENCE [LARGE SCALE GENOMIC DNA]</scope>
    <source>
        <strain evidence="7 8">NIH1004</strain>
    </source>
</reference>
<dbReference type="OrthoDB" id="5511210at2759"/>
<proteinExistence type="predicted"/>
<feature type="region of interest" description="Disordered" evidence="5">
    <location>
        <begin position="107"/>
        <end position="154"/>
    </location>
</feature>
<organism evidence="7 8">
    <name type="scientific">Aspergillus tanneri</name>
    <dbReference type="NCBI Taxonomy" id="1220188"/>
    <lineage>
        <taxon>Eukaryota</taxon>
        <taxon>Fungi</taxon>
        <taxon>Dikarya</taxon>
        <taxon>Ascomycota</taxon>
        <taxon>Pezizomycotina</taxon>
        <taxon>Eurotiomycetes</taxon>
        <taxon>Eurotiomycetidae</taxon>
        <taxon>Eurotiales</taxon>
        <taxon>Aspergillaceae</taxon>
        <taxon>Aspergillus</taxon>
        <taxon>Aspergillus subgen. Circumdati</taxon>
    </lineage>
</organism>
<sequence length="258" mass="28082">MSFTFPTRAENTYIVDDKVNVTWTVVAPFISLFESCGPHDEVLQDKVKNTHSYVWVATQGNYVQPCFFVLQPFSSNGESFGNNVTSVSIGVRKRFTDDGPPVEFNFARPSHSSTSTSATATATATATTTFTTSSTTTSPSMTTSPTETTSFPATRSGLSQSAKIGIGVGVSLGVLLVAACIGAFLLYRRRKSRKYEEGEVSTVNRPIDGLAPLPTFEYKDPPHNPARLSNTETVVSELSAENYRHREERPVSELMAVD</sequence>
<accession>A0A5M9MJK3</accession>
<dbReference type="EMBL" id="QUQM01000005">
    <property type="protein sequence ID" value="KAA8642987.1"/>
    <property type="molecule type" value="Genomic_DNA"/>
</dbReference>
<evidence type="ECO:0000313" key="7">
    <source>
        <dbReference type="EMBL" id="KAA8642987.1"/>
    </source>
</evidence>
<dbReference type="InterPro" id="IPR051694">
    <property type="entry name" value="Immunoregulatory_rcpt-like"/>
</dbReference>
<keyword evidence="3 6" id="KW-1133">Transmembrane helix</keyword>
<feature type="compositionally biased region" description="Low complexity" evidence="5">
    <location>
        <begin position="112"/>
        <end position="154"/>
    </location>
</feature>
<dbReference type="Proteomes" id="UP000324241">
    <property type="component" value="Unassembled WGS sequence"/>
</dbReference>